<dbReference type="Gene3D" id="3.40.50.720">
    <property type="entry name" value="NAD(P)-binding Rossmann-like Domain"/>
    <property type="match status" value="1"/>
</dbReference>
<dbReference type="AlphaFoldDB" id="A0A2S4HBM8"/>
<dbReference type="InterPro" id="IPR002347">
    <property type="entry name" value="SDR_fam"/>
</dbReference>
<reference evidence="1" key="1">
    <citation type="submission" date="2018-01" db="EMBL/GenBank/DDBJ databases">
        <authorList>
            <person name="Yu X.-D."/>
        </authorList>
    </citation>
    <scope>NUCLEOTIDE SEQUENCE</scope>
    <source>
        <strain evidence="1">ZX-21</strain>
    </source>
</reference>
<accession>A0A2S4HBM8</accession>
<dbReference type="InterPro" id="IPR036291">
    <property type="entry name" value="NAD(P)-bd_dom_sf"/>
</dbReference>
<protein>
    <recommendedName>
        <fullName evidence="3">Short-chain dehydrogenase</fullName>
    </recommendedName>
</protein>
<dbReference type="EMBL" id="PQGG01000040">
    <property type="protein sequence ID" value="POP51383.1"/>
    <property type="molecule type" value="Genomic_DNA"/>
</dbReference>
<dbReference type="Pfam" id="PF00106">
    <property type="entry name" value="adh_short"/>
    <property type="match status" value="1"/>
</dbReference>
<proteinExistence type="predicted"/>
<evidence type="ECO:0008006" key="3">
    <source>
        <dbReference type="Google" id="ProtNLM"/>
    </source>
</evidence>
<dbReference type="Proteomes" id="UP000237222">
    <property type="component" value="Unassembled WGS sequence"/>
</dbReference>
<evidence type="ECO:0000313" key="2">
    <source>
        <dbReference type="Proteomes" id="UP000237222"/>
    </source>
</evidence>
<name>A0A2S4HBM8_9GAMM</name>
<organism evidence="1 2">
    <name type="scientific">Zhongshania marina</name>
    <dbReference type="NCBI Taxonomy" id="2304603"/>
    <lineage>
        <taxon>Bacteria</taxon>
        <taxon>Pseudomonadati</taxon>
        <taxon>Pseudomonadota</taxon>
        <taxon>Gammaproteobacteria</taxon>
        <taxon>Cellvibrionales</taxon>
        <taxon>Spongiibacteraceae</taxon>
        <taxon>Zhongshania</taxon>
    </lineage>
</organism>
<sequence>MTTIKNTFGSIDVLVNAAGSFTWEKFNDGEFSSWDRMFRLNLLSAVSMSEAALGVIKQSRLALPETTSSSWIKPNATADVIAFLSSDAHDQYLGR</sequence>
<gene>
    <name evidence="1" type="ORF">C0068_17240</name>
</gene>
<comment type="caution">
    <text evidence="1">The sequence shown here is derived from an EMBL/GenBank/DDBJ whole genome shotgun (WGS) entry which is preliminary data.</text>
</comment>
<evidence type="ECO:0000313" key="1">
    <source>
        <dbReference type="EMBL" id="POP51383.1"/>
    </source>
</evidence>
<dbReference type="SUPFAM" id="SSF51735">
    <property type="entry name" value="NAD(P)-binding Rossmann-fold domains"/>
    <property type="match status" value="1"/>
</dbReference>
<dbReference type="OrthoDB" id="118015at2"/>